<keyword evidence="1" id="KW-1133">Transmembrane helix</keyword>
<feature type="transmembrane region" description="Helical" evidence="1">
    <location>
        <begin position="74"/>
        <end position="93"/>
    </location>
</feature>
<feature type="transmembrane region" description="Helical" evidence="1">
    <location>
        <begin position="145"/>
        <end position="166"/>
    </location>
</feature>
<comment type="caution">
    <text evidence="2">The sequence shown here is derived from an EMBL/GenBank/DDBJ whole genome shotgun (WGS) entry which is preliminary data.</text>
</comment>
<protein>
    <submittedName>
        <fullName evidence="2">Uncharacterized protein</fullName>
    </submittedName>
</protein>
<evidence type="ECO:0000313" key="2">
    <source>
        <dbReference type="EMBL" id="MBD2840724.1"/>
    </source>
</evidence>
<keyword evidence="1" id="KW-0812">Transmembrane</keyword>
<reference evidence="2 3" key="1">
    <citation type="submission" date="2020-09" db="EMBL/GenBank/DDBJ databases">
        <authorList>
            <person name="Yoon J.-W."/>
        </authorList>
    </citation>
    <scope>NUCLEOTIDE SEQUENCE [LARGE SCALE GENOMIC DNA]</scope>
    <source>
        <strain evidence="2 3">KMU-140</strain>
    </source>
</reference>
<evidence type="ECO:0000256" key="1">
    <source>
        <dbReference type="SAM" id="Phobius"/>
    </source>
</evidence>
<dbReference type="RefSeq" id="WP_190786336.1">
    <property type="nucleotide sequence ID" value="NZ_JACXLC010000001.1"/>
</dbReference>
<dbReference type="Proteomes" id="UP000635384">
    <property type="component" value="Unassembled WGS sequence"/>
</dbReference>
<gene>
    <name evidence="2" type="ORF">IB285_00470</name>
</gene>
<sequence>MEEDLLISTSGVALSKRNRDGAVEELESLKEIRAIGWEQHAHSFKWLTASLLALNGGGLLAAAQIDGVLVGDRIAAGFSFALGIAFALIVAVVGQRAIAKSFVPIQKQIGYWMRVASDGTRDEVLERELIAESLKIRPLSRTTQAFGWFSAMAFFVALYMLGSGMLNASLSADEPEAEKAVMP</sequence>
<organism evidence="2 3">
    <name type="scientific">Erythrobacter rubeus</name>
    <dbReference type="NCBI Taxonomy" id="2760803"/>
    <lineage>
        <taxon>Bacteria</taxon>
        <taxon>Pseudomonadati</taxon>
        <taxon>Pseudomonadota</taxon>
        <taxon>Alphaproteobacteria</taxon>
        <taxon>Sphingomonadales</taxon>
        <taxon>Erythrobacteraceae</taxon>
        <taxon>Erythrobacter/Porphyrobacter group</taxon>
        <taxon>Erythrobacter</taxon>
    </lineage>
</organism>
<proteinExistence type="predicted"/>
<accession>A0ABR8KQK3</accession>
<keyword evidence="1" id="KW-0472">Membrane</keyword>
<feature type="transmembrane region" description="Helical" evidence="1">
    <location>
        <begin position="43"/>
        <end position="62"/>
    </location>
</feature>
<evidence type="ECO:0000313" key="3">
    <source>
        <dbReference type="Proteomes" id="UP000635384"/>
    </source>
</evidence>
<name>A0ABR8KQK3_9SPHN</name>
<keyword evidence="3" id="KW-1185">Reference proteome</keyword>
<dbReference type="EMBL" id="JACXLC010000001">
    <property type="protein sequence ID" value="MBD2840724.1"/>
    <property type="molecule type" value="Genomic_DNA"/>
</dbReference>